<dbReference type="EMBL" id="CP013244">
    <property type="protein sequence ID" value="ANP46396.1"/>
    <property type="molecule type" value="Genomic_DNA"/>
</dbReference>
<dbReference type="Proteomes" id="UP000092498">
    <property type="component" value="Chromosome"/>
</dbReference>
<proteinExistence type="predicted"/>
<dbReference type="KEGG" id="cbot:ATE48_10950"/>
<dbReference type="CDD" id="cd06532">
    <property type="entry name" value="Glyco_transf_25"/>
    <property type="match status" value="1"/>
</dbReference>
<reference evidence="2 3" key="1">
    <citation type="submission" date="2015-11" db="EMBL/GenBank/DDBJ databases">
        <title>Whole-Genome Sequence of Candidatus Oderbacter manganicum from the National Park Lower Oder Valley, Germany.</title>
        <authorList>
            <person name="Braun B."/>
            <person name="Liere K."/>
            <person name="Szewzyk U."/>
        </authorList>
    </citation>
    <scope>NUCLEOTIDE SEQUENCE [LARGE SCALE GENOMIC DNA]</scope>
    <source>
        <strain evidence="2 3">OTSz_A_272</strain>
    </source>
</reference>
<dbReference type="AlphaFoldDB" id="A0A1B1AIK7"/>
<gene>
    <name evidence="2" type="ORF">ATE48_10950</name>
</gene>
<dbReference type="STRING" id="1759059.ATE48_10950"/>
<keyword evidence="3" id="KW-1185">Reference proteome</keyword>
<dbReference type="InParanoid" id="A0A1B1AIK7"/>
<organism evidence="2 3">
    <name type="scientific">Candidatus Viadribacter manganicus</name>
    <dbReference type="NCBI Taxonomy" id="1759059"/>
    <lineage>
        <taxon>Bacteria</taxon>
        <taxon>Pseudomonadati</taxon>
        <taxon>Pseudomonadota</taxon>
        <taxon>Alphaproteobacteria</taxon>
        <taxon>Hyphomonadales</taxon>
        <taxon>Hyphomonadaceae</taxon>
        <taxon>Candidatus Viadribacter</taxon>
    </lineage>
</organism>
<evidence type="ECO:0000259" key="1">
    <source>
        <dbReference type="Pfam" id="PF01755"/>
    </source>
</evidence>
<evidence type="ECO:0000313" key="3">
    <source>
        <dbReference type="Proteomes" id="UP000092498"/>
    </source>
</evidence>
<protein>
    <recommendedName>
        <fullName evidence="1">Glycosyl transferase family 25 domain-containing protein</fullName>
    </recommendedName>
</protein>
<dbReference type="Pfam" id="PF01755">
    <property type="entry name" value="Glyco_transf_25"/>
    <property type="match status" value="1"/>
</dbReference>
<evidence type="ECO:0000313" key="2">
    <source>
        <dbReference type="EMBL" id="ANP46396.1"/>
    </source>
</evidence>
<feature type="domain" description="Glycosyl transferase family 25" evidence="1">
    <location>
        <begin position="4"/>
        <end position="146"/>
    </location>
</feature>
<sequence>MSVELKRAAMKYERFAALRGDQLPCGIARYFPVDAGLSPGEIGCYASHLAIMQRVAVGDFPSPTLVLEDDVGLPDDLATALDALVAVLPEQWDIVRLSYPTKLLARPIAKLGDDRSLVRYSRVPTTTGAYLISARGARKFLAERARYAPIDHDLRDVWAWDLDTYGVSPALIAHDVLGASTIDALSPQGRADLRRRKRRAALVERLKRGVRDFGLSRWLAIGPLNFAARITPKSLRPSFVRWANRRLA</sequence>
<dbReference type="InterPro" id="IPR002654">
    <property type="entry name" value="Glyco_trans_25"/>
</dbReference>
<accession>A0A1B1AIK7</accession>
<name>A0A1B1AIK7_9PROT</name>